<comment type="cofactor">
    <cofactor evidence="1">
        <name>FAD</name>
        <dbReference type="ChEBI" id="CHEBI:57692"/>
    </cofactor>
</comment>
<keyword evidence="3" id="KW-0285">Flavoprotein</keyword>
<comment type="similarity">
    <text evidence="2">Belongs to the oxygen-dependent FAD-linked oxidoreductase family.</text>
</comment>
<dbReference type="InterPro" id="IPR006094">
    <property type="entry name" value="Oxid_FAD_bind_N"/>
</dbReference>
<dbReference type="Proteomes" id="UP001500459">
    <property type="component" value="Unassembled WGS sequence"/>
</dbReference>
<dbReference type="SUPFAM" id="SSF56176">
    <property type="entry name" value="FAD-binding/transporter-associated domain-like"/>
    <property type="match status" value="1"/>
</dbReference>
<protein>
    <submittedName>
        <fullName evidence="7">FAD-binding oxidoreductase</fullName>
    </submittedName>
</protein>
<evidence type="ECO:0000313" key="8">
    <source>
        <dbReference type="Proteomes" id="UP001500459"/>
    </source>
</evidence>
<dbReference type="Gene3D" id="3.30.465.10">
    <property type="match status" value="1"/>
</dbReference>
<organism evidence="7 8">
    <name type="scientific">Aquimarina addita</name>
    <dbReference type="NCBI Taxonomy" id="870485"/>
    <lineage>
        <taxon>Bacteria</taxon>
        <taxon>Pseudomonadati</taxon>
        <taxon>Bacteroidota</taxon>
        <taxon>Flavobacteriia</taxon>
        <taxon>Flavobacteriales</taxon>
        <taxon>Flavobacteriaceae</taxon>
        <taxon>Aquimarina</taxon>
    </lineage>
</organism>
<dbReference type="InterPro" id="IPR036318">
    <property type="entry name" value="FAD-bd_PCMH-like_sf"/>
</dbReference>
<evidence type="ECO:0000256" key="1">
    <source>
        <dbReference type="ARBA" id="ARBA00001974"/>
    </source>
</evidence>
<dbReference type="RefSeq" id="WP_344930586.1">
    <property type="nucleotide sequence ID" value="NZ_BAABCW010000027.1"/>
</dbReference>
<evidence type="ECO:0000313" key="7">
    <source>
        <dbReference type="EMBL" id="GAA3521886.1"/>
    </source>
</evidence>
<accession>A0ABP6UVV8</accession>
<reference evidence="8" key="1">
    <citation type="journal article" date="2019" name="Int. J. Syst. Evol. Microbiol.">
        <title>The Global Catalogue of Microorganisms (GCM) 10K type strain sequencing project: providing services to taxonomists for standard genome sequencing and annotation.</title>
        <authorList>
            <consortium name="The Broad Institute Genomics Platform"/>
            <consortium name="The Broad Institute Genome Sequencing Center for Infectious Disease"/>
            <person name="Wu L."/>
            <person name="Ma J."/>
        </authorList>
    </citation>
    <scope>NUCLEOTIDE SEQUENCE [LARGE SCALE GENOMIC DNA]</scope>
    <source>
        <strain evidence="8">JCM 17106</strain>
    </source>
</reference>
<evidence type="ECO:0000256" key="3">
    <source>
        <dbReference type="ARBA" id="ARBA00022630"/>
    </source>
</evidence>
<dbReference type="Gene3D" id="3.30.43.10">
    <property type="entry name" value="Uridine Diphospho-n-acetylenolpyruvylglucosamine Reductase, domain 2"/>
    <property type="match status" value="1"/>
</dbReference>
<name>A0ABP6UVV8_9FLAO</name>
<sequence>MKEQKNRREVLKLLALSGFSVFLPSCLHSEKKTGNGAATSLDTTVKDTIASFEEAVTVNDVVYFRKTDKEYDELRQSFNLNVQKFPLIIALCKNTVGVAAAIKLANAEGLKVAVKSGGHSFESFSSIDNGLQINLSLLKSTTWNDDQTVTIEPACTLKEMYDELLPKNRIIPAGSCATVGIGGLTLGGGYGFFARKYGLTCDHLIEAILVDGLGNVHTTKTGEELMWALRGGGNGNLGVVTKLTFKTHKVPYGFTRHRFKAYKLDKERTKELLQAYFKYSAALPESCFAAFVLNYKTMVLLITNYGEDNEPLREMLDAFSTLADKTSIGTKKNLAVSLRNYYGIQHPIYFKNASAGYYKGYESIETSIDAVLNVVFRKRGLIYQINTLGGAINTPEFESNSCYPHRNIPYLSELQAYWEEGKNPEVLIESFEEIQGILYDHGIKRQYRNYPHKGFKDWETAYYGDNYKKLQEIKKKYDPNDVFSHEQTVKLKKY</sequence>
<dbReference type="InterPro" id="IPR016166">
    <property type="entry name" value="FAD-bd_PCMH"/>
</dbReference>
<dbReference type="InterPro" id="IPR012951">
    <property type="entry name" value="BBE"/>
</dbReference>
<keyword evidence="5" id="KW-0560">Oxidoreductase</keyword>
<evidence type="ECO:0000256" key="5">
    <source>
        <dbReference type="ARBA" id="ARBA00023002"/>
    </source>
</evidence>
<dbReference type="InterPro" id="IPR016169">
    <property type="entry name" value="FAD-bd_PCMH_sub2"/>
</dbReference>
<dbReference type="EMBL" id="BAABCW010000027">
    <property type="protein sequence ID" value="GAA3521886.1"/>
    <property type="molecule type" value="Genomic_DNA"/>
</dbReference>
<evidence type="ECO:0000256" key="4">
    <source>
        <dbReference type="ARBA" id="ARBA00022827"/>
    </source>
</evidence>
<evidence type="ECO:0000256" key="2">
    <source>
        <dbReference type="ARBA" id="ARBA00005466"/>
    </source>
</evidence>
<dbReference type="PROSITE" id="PS51387">
    <property type="entry name" value="FAD_PCMH"/>
    <property type="match status" value="1"/>
</dbReference>
<comment type="caution">
    <text evidence="7">The sequence shown here is derived from an EMBL/GenBank/DDBJ whole genome shotgun (WGS) entry which is preliminary data.</text>
</comment>
<dbReference type="PANTHER" id="PTHR42973">
    <property type="entry name" value="BINDING OXIDOREDUCTASE, PUTATIVE (AFU_ORTHOLOGUE AFUA_1G17690)-RELATED"/>
    <property type="match status" value="1"/>
</dbReference>
<gene>
    <name evidence="7" type="ORF">GCM10022393_40430</name>
</gene>
<keyword evidence="8" id="KW-1185">Reference proteome</keyword>
<dbReference type="Pfam" id="PF08031">
    <property type="entry name" value="BBE"/>
    <property type="match status" value="1"/>
</dbReference>
<dbReference type="InterPro" id="IPR050416">
    <property type="entry name" value="FAD-linked_Oxidoreductase"/>
</dbReference>
<evidence type="ECO:0000259" key="6">
    <source>
        <dbReference type="PROSITE" id="PS51387"/>
    </source>
</evidence>
<dbReference type="Gene3D" id="3.40.462.20">
    <property type="match status" value="1"/>
</dbReference>
<dbReference type="InterPro" id="IPR016167">
    <property type="entry name" value="FAD-bd_PCMH_sub1"/>
</dbReference>
<keyword evidence="4" id="KW-0274">FAD</keyword>
<dbReference type="Pfam" id="PF01565">
    <property type="entry name" value="FAD_binding_4"/>
    <property type="match status" value="1"/>
</dbReference>
<proteinExistence type="inferred from homology"/>
<feature type="domain" description="FAD-binding PCMH-type" evidence="6">
    <location>
        <begin position="82"/>
        <end position="250"/>
    </location>
</feature>
<dbReference type="PANTHER" id="PTHR42973:SF39">
    <property type="entry name" value="FAD-BINDING PCMH-TYPE DOMAIN-CONTAINING PROTEIN"/>
    <property type="match status" value="1"/>
</dbReference>